<dbReference type="Pfam" id="PF00440">
    <property type="entry name" value="TetR_N"/>
    <property type="match status" value="1"/>
</dbReference>
<dbReference type="PRINTS" id="PR00455">
    <property type="entry name" value="HTHTETR"/>
</dbReference>
<dbReference type="EMBL" id="JAIEZQ010000001">
    <property type="protein sequence ID" value="MBY9074698.1"/>
    <property type="molecule type" value="Genomic_DNA"/>
</dbReference>
<evidence type="ECO:0000313" key="5">
    <source>
        <dbReference type="Proteomes" id="UP000754710"/>
    </source>
</evidence>
<organism evidence="4 5">
    <name type="scientific">Nocardioides jiangsuensis</name>
    <dbReference type="NCBI Taxonomy" id="2866161"/>
    <lineage>
        <taxon>Bacteria</taxon>
        <taxon>Bacillati</taxon>
        <taxon>Actinomycetota</taxon>
        <taxon>Actinomycetes</taxon>
        <taxon>Propionibacteriales</taxon>
        <taxon>Nocardioidaceae</taxon>
        <taxon>Nocardioides</taxon>
    </lineage>
</organism>
<dbReference type="RefSeq" id="WP_221024341.1">
    <property type="nucleotide sequence ID" value="NZ_JAIEZQ010000001.1"/>
</dbReference>
<comment type="caution">
    <text evidence="4">The sequence shown here is derived from an EMBL/GenBank/DDBJ whole genome shotgun (WGS) entry which is preliminary data.</text>
</comment>
<evidence type="ECO:0000256" key="1">
    <source>
        <dbReference type="ARBA" id="ARBA00023125"/>
    </source>
</evidence>
<dbReference type="PROSITE" id="PS50977">
    <property type="entry name" value="HTH_TETR_2"/>
    <property type="match status" value="1"/>
</dbReference>
<dbReference type="PANTHER" id="PTHR30055:SF241">
    <property type="entry name" value="TRANSCRIPTIONAL REGULATORY PROTEIN"/>
    <property type="match status" value="1"/>
</dbReference>
<accession>A0ABS7RI28</accession>
<keyword evidence="5" id="KW-1185">Reference proteome</keyword>
<evidence type="ECO:0000259" key="3">
    <source>
        <dbReference type="PROSITE" id="PS50977"/>
    </source>
</evidence>
<protein>
    <submittedName>
        <fullName evidence="4">TetR/AcrR family transcriptional regulator</fullName>
    </submittedName>
</protein>
<sequence>MPAVPASAAVRRRENTRARLLAAALDVFAEQGVKRVTVDELVAAAGFTRGAFYSNFSSLEEVFFAVFEDQASRMLAAVRGVIESIPEGDFSLESLGLILESLHPYGRQWYLIHTEFVLLALRNDEARTVLNEHTRRFHAELVDVIGVVIARLGRTPKIPLEQMTETAVALYMHSIAQEHLGEGTLRPQQLLDTVLPEVVLGLSSPTEG</sequence>
<feature type="domain" description="HTH tetR-type" evidence="3">
    <location>
        <begin position="14"/>
        <end position="74"/>
    </location>
</feature>
<dbReference type="SUPFAM" id="SSF46689">
    <property type="entry name" value="Homeodomain-like"/>
    <property type="match status" value="1"/>
</dbReference>
<evidence type="ECO:0000313" key="4">
    <source>
        <dbReference type="EMBL" id="MBY9074698.1"/>
    </source>
</evidence>
<gene>
    <name evidence="4" type="ORF">K1X13_07685</name>
</gene>
<name>A0ABS7RI28_9ACTN</name>
<dbReference type="InterPro" id="IPR050109">
    <property type="entry name" value="HTH-type_TetR-like_transc_reg"/>
</dbReference>
<keyword evidence="1 2" id="KW-0238">DNA-binding</keyword>
<dbReference type="PANTHER" id="PTHR30055">
    <property type="entry name" value="HTH-TYPE TRANSCRIPTIONAL REGULATOR RUTR"/>
    <property type="match status" value="1"/>
</dbReference>
<proteinExistence type="predicted"/>
<evidence type="ECO:0000256" key="2">
    <source>
        <dbReference type="PROSITE-ProRule" id="PRU00335"/>
    </source>
</evidence>
<dbReference type="Gene3D" id="1.10.357.10">
    <property type="entry name" value="Tetracycline Repressor, domain 2"/>
    <property type="match status" value="1"/>
</dbReference>
<feature type="DNA-binding region" description="H-T-H motif" evidence="2">
    <location>
        <begin position="37"/>
        <end position="56"/>
    </location>
</feature>
<reference evidence="4 5" key="1">
    <citation type="submission" date="2021-08" db="EMBL/GenBank/DDBJ databases">
        <title>Nocardioides bacterium WL0053 sp. nov., isolated from the sediment.</title>
        <authorList>
            <person name="Wang L."/>
            <person name="Zhang D."/>
            <person name="Zhang A."/>
        </authorList>
    </citation>
    <scope>NUCLEOTIDE SEQUENCE [LARGE SCALE GENOMIC DNA]</scope>
    <source>
        <strain evidence="4 5">WL0053</strain>
    </source>
</reference>
<dbReference type="Proteomes" id="UP000754710">
    <property type="component" value="Unassembled WGS sequence"/>
</dbReference>
<dbReference type="InterPro" id="IPR009057">
    <property type="entry name" value="Homeodomain-like_sf"/>
</dbReference>
<dbReference type="InterPro" id="IPR001647">
    <property type="entry name" value="HTH_TetR"/>
</dbReference>